<dbReference type="PaxDb" id="880073-Calab_2293"/>
<reference evidence="10 11" key="1">
    <citation type="submission" date="2011-09" db="EMBL/GenBank/DDBJ databases">
        <title>The permanent draft genome of Caldithrix abyssi DSM 13497.</title>
        <authorList>
            <consortium name="US DOE Joint Genome Institute (JGI-PGF)"/>
            <person name="Lucas S."/>
            <person name="Han J."/>
            <person name="Lapidus A."/>
            <person name="Bruce D."/>
            <person name="Goodwin L."/>
            <person name="Pitluck S."/>
            <person name="Peters L."/>
            <person name="Kyrpides N."/>
            <person name="Mavromatis K."/>
            <person name="Ivanova N."/>
            <person name="Mikhailova N."/>
            <person name="Chertkov O."/>
            <person name="Detter J.C."/>
            <person name="Tapia R."/>
            <person name="Han C."/>
            <person name="Land M."/>
            <person name="Hauser L."/>
            <person name="Markowitz V."/>
            <person name="Cheng J.-F."/>
            <person name="Hugenholtz P."/>
            <person name="Woyke T."/>
            <person name="Wu D."/>
            <person name="Spring S."/>
            <person name="Brambilla E."/>
            <person name="Klenk H.-P."/>
            <person name="Eisen J.A."/>
        </authorList>
    </citation>
    <scope>NUCLEOTIDE SEQUENCE [LARGE SCALE GENOMIC DNA]</scope>
    <source>
        <strain evidence="10 11">DSM 13497</strain>
    </source>
</reference>
<keyword evidence="4 6" id="KW-0648">Protein biosynthesis</keyword>
<dbReference type="GO" id="GO:0043023">
    <property type="term" value="F:ribosomal large subunit binding"/>
    <property type="evidence" value="ECO:0007669"/>
    <property type="project" value="TreeGrafter"/>
</dbReference>
<dbReference type="HOGENOM" id="CLU_073981_2_0_0"/>
<dbReference type="Gene3D" id="3.30.1360.40">
    <property type="match status" value="1"/>
</dbReference>
<dbReference type="HAMAP" id="MF_00040">
    <property type="entry name" value="RRF"/>
    <property type="match status" value="1"/>
</dbReference>
<evidence type="ECO:0000256" key="5">
    <source>
        <dbReference type="ARBA" id="ARBA00025050"/>
    </source>
</evidence>
<sequence>MDAKEIIKDAKRRMNGALNALRDELVKIRTGRATPNLLDGIKVEYYGQKVPLNQVATVTAPEPRLIVIQPWEKKMVAEIEREILKADLGFNPNNDGTVIRIPIPPLSEERRKDLVKLVHKFAEDARIAVRNVRRDANDQLKKLEKDHQISEDELSVYLDDVQDLTDDHIKKIDEMMKEKEAEILKV</sequence>
<dbReference type="Pfam" id="PF01765">
    <property type="entry name" value="RRF"/>
    <property type="match status" value="1"/>
</dbReference>
<proteinExistence type="inferred from homology"/>
<dbReference type="Proteomes" id="UP000183868">
    <property type="component" value="Chromosome"/>
</dbReference>
<keyword evidence="3 6" id="KW-0963">Cytoplasm</keyword>
<feature type="domain" description="Ribosome recycling factor" evidence="8">
    <location>
        <begin position="21"/>
        <end position="184"/>
    </location>
</feature>
<dbReference type="Gene3D" id="1.10.132.20">
    <property type="entry name" value="Ribosome-recycling factor"/>
    <property type="match status" value="1"/>
</dbReference>
<feature type="coiled-coil region" evidence="7">
    <location>
        <begin position="126"/>
        <end position="160"/>
    </location>
</feature>
<dbReference type="KEGG" id="caby:Cabys_1087"/>
<keyword evidence="7" id="KW-0175">Coiled coil</keyword>
<gene>
    <name evidence="6 9" type="primary">frr</name>
    <name evidence="9" type="ORF">Cabys_1087</name>
    <name evidence="10" type="ORF">Calab_2293</name>
</gene>
<comment type="similarity">
    <text evidence="2 6">Belongs to the RRF family.</text>
</comment>
<dbReference type="AlphaFoldDB" id="H1XXB8"/>
<evidence type="ECO:0000256" key="1">
    <source>
        <dbReference type="ARBA" id="ARBA00004496"/>
    </source>
</evidence>
<dbReference type="Proteomes" id="UP000004671">
    <property type="component" value="Chromosome"/>
</dbReference>
<dbReference type="EMBL" id="CM001402">
    <property type="protein sequence ID" value="EHO41903.1"/>
    <property type="molecule type" value="Genomic_DNA"/>
</dbReference>
<dbReference type="PANTHER" id="PTHR20982:SF3">
    <property type="entry name" value="MITOCHONDRIAL RIBOSOME RECYCLING FACTOR PSEUDO 1"/>
    <property type="match status" value="1"/>
</dbReference>
<dbReference type="SUPFAM" id="SSF55194">
    <property type="entry name" value="Ribosome recycling factor, RRF"/>
    <property type="match status" value="1"/>
</dbReference>
<protein>
    <recommendedName>
        <fullName evidence="6">Ribosome-recycling factor</fullName>
        <shortName evidence="6">RRF</shortName>
    </recommendedName>
    <alternativeName>
        <fullName evidence="6">Ribosome-releasing factor</fullName>
    </alternativeName>
</protein>
<dbReference type="eggNOG" id="COG0233">
    <property type="taxonomic scope" value="Bacteria"/>
</dbReference>
<evidence type="ECO:0000313" key="11">
    <source>
        <dbReference type="Proteomes" id="UP000004671"/>
    </source>
</evidence>
<evidence type="ECO:0000256" key="7">
    <source>
        <dbReference type="SAM" id="Coils"/>
    </source>
</evidence>
<dbReference type="RefSeq" id="WP_006929090.1">
    <property type="nucleotide sequence ID" value="NZ_CM001402.1"/>
</dbReference>
<evidence type="ECO:0000256" key="3">
    <source>
        <dbReference type="ARBA" id="ARBA00022490"/>
    </source>
</evidence>
<dbReference type="InterPro" id="IPR023584">
    <property type="entry name" value="Ribosome_recyc_fac_dom"/>
</dbReference>
<organism evidence="10 11">
    <name type="scientific">Caldithrix abyssi DSM 13497</name>
    <dbReference type="NCBI Taxonomy" id="880073"/>
    <lineage>
        <taxon>Bacteria</taxon>
        <taxon>Pseudomonadati</taxon>
        <taxon>Calditrichota</taxon>
        <taxon>Calditrichia</taxon>
        <taxon>Calditrichales</taxon>
        <taxon>Calditrichaceae</taxon>
        <taxon>Caldithrix</taxon>
    </lineage>
</organism>
<name>H1XXB8_CALAY</name>
<dbReference type="InterPro" id="IPR002661">
    <property type="entry name" value="Ribosome_recyc_fac"/>
</dbReference>
<dbReference type="OrthoDB" id="9804006at2"/>
<dbReference type="InParanoid" id="H1XXB8"/>
<comment type="subcellular location">
    <subcellularLocation>
        <location evidence="1 6">Cytoplasm</location>
    </subcellularLocation>
</comment>
<evidence type="ECO:0000256" key="2">
    <source>
        <dbReference type="ARBA" id="ARBA00005912"/>
    </source>
</evidence>
<reference evidence="9 12" key="2">
    <citation type="submission" date="2016-11" db="EMBL/GenBank/DDBJ databases">
        <title>Genomic analysis of Caldithrix abyssi and proposal of a novel bacterial phylum Caldithrichaeota.</title>
        <authorList>
            <person name="Kublanov I."/>
            <person name="Sigalova O."/>
            <person name="Gavrilov S."/>
            <person name="Lebedinsky A."/>
            <person name="Ivanova N."/>
            <person name="Daum C."/>
            <person name="Reddy T."/>
            <person name="Klenk H.P."/>
            <person name="Goker M."/>
            <person name="Reva O."/>
            <person name="Miroshnichenko M."/>
            <person name="Kyprides N."/>
            <person name="Woyke T."/>
            <person name="Gelfand M."/>
        </authorList>
    </citation>
    <scope>NUCLEOTIDE SEQUENCE [LARGE SCALE GENOMIC DNA]</scope>
    <source>
        <strain evidence="9 12">LF13</strain>
    </source>
</reference>
<evidence type="ECO:0000256" key="6">
    <source>
        <dbReference type="HAMAP-Rule" id="MF_00040"/>
    </source>
</evidence>
<dbReference type="InterPro" id="IPR036191">
    <property type="entry name" value="RRF_sf"/>
</dbReference>
<evidence type="ECO:0000256" key="4">
    <source>
        <dbReference type="ARBA" id="ARBA00022917"/>
    </source>
</evidence>
<dbReference type="NCBIfam" id="TIGR00496">
    <property type="entry name" value="frr"/>
    <property type="match status" value="1"/>
</dbReference>
<evidence type="ECO:0000313" key="9">
    <source>
        <dbReference type="EMBL" id="APF17836.1"/>
    </source>
</evidence>
<dbReference type="FunCoup" id="H1XXB8">
    <property type="interactions" value="557"/>
</dbReference>
<dbReference type="PANTHER" id="PTHR20982">
    <property type="entry name" value="RIBOSOME RECYCLING FACTOR"/>
    <property type="match status" value="1"/>
</dbReference>
<dbReference type="GO" id="GO:0006415">
    <property type="term" value="P:translational termination"/>
    <property type="evidence" value="ECO:0007669"/>
    <property type="project" value="UniProtKB-UniRule"/>
</dbReference>
<dbReference type="EMBL" id="CP018099">
    <property type="protein sequence ID" value="APF17836.1"/>
    <property type="molecule type" value="Genomic_DNA"/>
</dbReference>
<comment type="function">
    <text evidence="5 6">Responsible for the release of ribosomes from messenger RNA at the termination of protein biosynthesis. May increase the efficiency of translation by recycling ribosomes from one round of translation to another.</text>
</comment>
<evidence type="ECO:0000259" key="8">
    <source>
        <dbReference type="Pfam" id="PF01765"/>
    </source>
</evidence>
<dbReference type="STRING" id="880073.Cabys_1087"/>
<dbReference type="FunFam" id="1.10.132.20:FF:000001">
    <property type="entry name" value="Ribosome-recycling factor"/>
    <property type="match status" value="1"/>
</dbReference>
<dbReference type="FunFam" id="3.30.1360.40:FF:000001">
    <property type="entry name" value="Ribosome-recycling factor"/>
    <property type="match status" value="1"/>
</dbReference>
<dbReference type="CDD" id="cd00520">
    <property type="entry name" value="RRF"/>
    <property type="match status" value="1"/>
</dbReference>
<dbReference type="GO" id="GO:0005737">
    <property type="term" value="C:cytoplasm"/>
    <property type="evidence" value="ECO:0007669"/>
    <property type="project" value="UniProtKB-SubCell"/>
</dbReference>
<accession>H1XXB8</accession>
<evidence type="ECO:0000313" key="12">
    <source>
        <dbReference type="Proteomes" id="UP000183868"/>
    </source>
</evidence>
<evidence type="ECO:0000313" key="10">
    <source>
        <dbReference type="EMBL" id="EHO41903.1"/>
    </source>
</evidence>
<keyword evidence="11" id="KW-1185">Reference proteome</keyword>